<protein>
    <recommendedName>
        <fullName evidence="1">Protein DltD</fullName>
    </recommendedName>
</protein>
<comment type="pathway">
    <text evidence="1">Cell wall biogenesis; lipoteichoic acid biosynthesis.</text>
</comment>
<dbReference type="EMBL" id="FUXI01000008">
    <property type="protein sequence ID" value="SJZ62674.1"/>
    <property type="molecule type" value="Genomic_DNA"/>
</dbReference>
<dbReference type="STRING" id="263852.SAMN02745116_00978"/>
<dbReference type="InterPro" id="IPR006998">
    <property type="entry name" value="DltD"/>
</dbReference>
<keyword evidence="1 2" id="KW-0472">Membrane</keyword>
<feature type="transmembrane region" description="Helical" evidence="2">
    <location>
        <begin position="7"/>
        <end position="27"/>
    </location>
</feature>
<name>A0A1T4M7I2_9ENTE</name>
<dbReference type="OrthoDB" id="1700484at2"/>
<dbReference type="InterPro" id="IPR023896">
    <property type="entry name" value="LTA_DltD"/>
</dbReference>
<evidence type="ECO:0000256" key="2">
    <source>
        <dbReference type="SAM" id="Phobius"/>
    </source>
</evidence>
<evidence type="ECO:0000313" key="4">
    <source>
        <dbReference type="Proteomes" id="UP000190328"/>
    </source>
</evidence>
<dbReference type="PANTHER" id="PTHR40039:SF1">
    <property type="entry name" value="PROTEIN DLTD"/>
    <property type="match status" value="1"/>
</dbReference>
<keyword evidence="1" id="KW-1003">Cell membrane</keyword>
<dbReference type="GO" id="GO:0005886">
    <property type="term" value="C:plasma membrane"/>
    <property type="evidence" value="ECO:0007669"/>
    <property type="project" value="UniProtKB-UniRule"/>
</dbReference>
<accession>A0A1T4M7I2</accession>
<reference evidence="3 4" key="1">
    <citation type="submission" date="2017-02" db="EMBL/GenBank/DDBJ databases">
        <authorList>
            <person name="Peterson S.W."/>
        </authorList>
    </citation>
    <scope>NUCLEOTIDE SEQUENCE [LARGE SCALE GENOMIC DNA]</scope>
    <source>
        <strain evidence="3 4">ATCC BAA-1030</strain>
    </source>
</reference>
<proteinExistence type="inferred from homology"/>
<evidence type="ECO:0000313" key="3">
    <source>
        <dbReference type="EMBL" id="SJZ62674.1"/>
    </source>
</evidence>
<evidence type="ECO:0000256" key="1">
    <source>
        <dbReference type="PIRNR" id="PIRNR021438"/>
    </source>
</evidence>
<sequence length="417" mass="48451">MPKKQKLFFAVAPFFLAVLLVGAVLFFPRTPEKMTRQELKDVSVARNVQLFTGMELKQQAFQDKKVIPFMGSSELSRIDLMHPSVLAEKYQRDYLPFLVGAAGTSSLSHYFFLKTNEKEMYGRKAVFIISPQWFTPEGVPSDAAGKFISPMQVCDWLVNTGEINDDEAYLAKRLLKMPASTRSLVIKNFIQKVAEKKELSALEIAFVKAELAVYQREDSLFRRLTDGSIWKRVLHQEKELPKEYSYEKLDELAANKAKKQMTNNEFRIQDRFFKTRIEGGLHKLKGSQAKWSYLKSPEYNDFEMVLEEMAKLKMDVMFVIQPTNKLWTDYTGLSSEMLNDFSVKIREQLTSQGFTNVIDFTDKSTTPYFMNDTIHIGYRGWLALDKHVLDFMKQSNKAQYNIQEKKYFSKEWADFKP</sequence>
<keyword evidence="2" id="KW-1133">Transmembrane helix</keyword>
<keyword evidence="4" id="KW-1185">Reference proteome</keyword>
<dbReference type="RefSeq" id="WP_078806903.1">
    <property type="nucleotide sequence ID" value="NZ_FUXI01000008.1"/>
</dbReference>
<dbReference type="Pfam" id="PF04914">
    <property type="entry name" value="DltD"/>
    <property type="match status" value="1"/>
</dbReference>
<dbReference type="GO" id="GO:0070395">
    <property type="term" value="P:lipoteichoic acid biosynthetic process"/>
    <property type="evidence" value="ECO:0007669"/>
    <property type="project" value="UniProtKB-UniRule"/>
</dbReference>
<dbReference type="NCBIfam" id="TIGR04092">
    <property type="entry name" value="LTA_DltD"/>
    <property type="match status" value="1"/>
</dbReference>
<keyword evidence="2" id="KW-0812">Transmembrane</keyword>
<dbReference type="AlphaFoldDB" id="A0A1T4M7I2"/>
<organism evidence="3 4">
    <name type="scientific">Pilibacter termitis</name>
    <dbReference type="NCBI Taxonomy" id="263852"/>
    <lineage>
        <taxon>Bacteria</taxon>
        <taxon>Bacillati</taxon>
        <taxon>Bacillota</taxon>
        <taxon>Bacilli</taxon>
        <taxon>Lactobacillales</taxon>
        <taxon>Enterococcaceae</taxon>
        <taxon>Pilibacter</taxon>
    </lineage>
</organism>
<gene>
    <name evidence="3" type="ORF">SAMN02745116_00978</name>
</gene>
<dbReference type="Proteomes" id="UP000190328">
    <property type="component" value="Unassembled WGS sequence"/>
</dbReference>
<comment type="similarity">
    <text evidence="1">Belongs to the DltD family.</text>
</comment>
<dbReference type="PIRSF" id="PIRSF021438">
    <property type="entry name" value="DltD"/>
    <property type="match status" value="1"/>
</dbReference>
<dbReference type="PANTHER" id="PTHR40039">
    <property type="entry name" value="PROTEIN DLTD"/>
    <property type="match status" value="1"/>
</dbReference>
<dbReference type="UniPathway" id="UPA00556"/>